<comment type="pathway">
    <text evidence="1">Phospholipid metabolism; CDP-diacylglycerol biosynthesis; CDP-diacylglycerol from sn-glycerol 3-phosphate: step 2/3.</text>
</comment>
<evidence type="ECO:0000256" key="3">
    <source>
        <dbReference type="ARBA" id="ARBA00022679"/>
    </source>
</evidence>
<dbReference type="InterPro" id="IPR002123">
    <property type="entry name" value="Plipid/glycerol_acylTrfase"/>
</dbReference>
<keyword evidence="7" id="KW-0472">Membrane</keyword>
<evidence type="ECO:0000259" key="8">
    <source>
        <dbReference type="SMART" id="SM00563"/>
    </source>
</evidence>
<dbReference type="EC" id="2.3.1.51" evidence="5"/>
<evidence type="ECO:0000256" key="2">
    <source>
        <dbReference type="ARBA" id="ARBA00008655"/>
    </source>
</evidence>
<keyword evidence="5" id="KW-1208">Phospholipid metabolism</keyword>
<evidence type="ECO:0000313" key="9">
    <source>
        <dbReference type="EMBL" id="KAK4045109.1"/>
    </source>
</evidence>
<comment type="catalytic activity">
    <reaction evidence="5">
        <text>a 1-acyl-sn-glycero-3-phosphate + an acyl-CoA = a 1,2-diacyl-sn-glycero-3-phosphate + CoA</text>
        <dbReference type="Rhea" id="RHEA:19709"/>
        <dbReference type="ChEBI" id="CHEBI:57287"/>
        <dbReference type="ChEBI" id="CHEBI:57970"/>
        <dbReference type="ChEBI" id="CHEBI:58342"/>
        <dbReference type="ChEBI" id="CHEBI:58608"/>
        <dbReference type="EC" id="2.3.1.51"/>
    </reaction>
</comment>
<dbReference type="Pfam" id="PF01553">
    <property type="entry name" value="Acyltransferase"/>
    <property type="match status" value="1"/>
</dbReference>
<evidence type="ECO:0000256" key="4">
    <source>
        <dbReference type="ARBA" id="ARBA00023315"/>
    </source>
</evidence>
<evidence type="ECO:0000256" key="7">
    <source>
        <dbReference type="SAM" id="Phobius"/>
    </source>
</evidence>
<protein>
    <recommendedName>
        <fullName evidence="5">1-acyl-sn-glycerol-3-phosphate acyltransferase</fullName>
        <ecNumber evidence="5">2.3.1.51</ecNumber>
    </recommendedName>
</protein>
<accession>A0ABR0B950</accession>
<keyword evidence="5" id="KW-0443">Lipid metabolism</keyword>
<keyword evidence="4 5" id="KW-0012">Acyltransferase</keyword>
<dbReference type="EMBL" id="JAOYFB010000041">
    <property type="protein sequence ID" value="KAK4045109.1"/>
    <property type="molecule type" value="Genomic_DNA"/>
</dbReference>
<feature type="compositionally biased region" description="Basic and acidic residues" evidence="6">
    <location>
        <begin position="631"/>
        <end position="645"/>
    </location>
</feature>
<gene>
    <name evidence="9" type="ORF">OUZ56_032517</name>
</gene>
<dbReference type="CDD" id="cd07989">
    <property type="entry name" value="LPLAT_AGPAT-like"/>
    <property type="match status" value="1"/>
</dbReference>
<proteinExistence type="inferred from homology"/>
<feature type="region of interest" description="Disordered" evidence="6">
    <location>
        <begin position="499"/>
        <end position="524"/>
    </location>
</feature>
<dbReference type="PANTHER" id="PTHR10434:SF11">
    <property type="entry name" value="1-ACYL-SN-GLYCEROL-3-PHOSPHATE ACYLTRANSFERASE"/>
    <property type="match status" value="1"/>
</dbReference>
<evidence type="ECO:0000256" key="1">
    <source>
        <dbReference type="ARBA" id="ARBA00004728"/>
    </source>
</evidence>
<dbReference type="SUPFAM" id="SSF69593">
    <property type="entry name" value="Glycerol-3-phosphate (1)-acyltransferase"/>
    <property type="match status" value="1"/>
</dbReference>
<keyword evidence="5" id="KW-0444">Lipid biosynthesis</keyword>
<feature type="region of interest" description="Disordered" evidence="6">
    <location>
        <begin position="611"/>
        <end position="645"/>
    </location>
</feature>
<comment type="similarity">
    <text evidence="2 5">Belongs to the 1-acyl-sn-glycerol-3-phosphate acyltransferase family.</text>
</comment>
<evidence type="ECO:0000313" key="10">
    <source>
        <dbReference type="Proteomes" id="UP001234178"/>
    </source>
</evidence>
<sequence length="885" mass="96412">MSKRPFDPATAVLGLYSYAEFATLVGVFLPLMRRAYYAHRDDPTQRVPGQWMRRFGRTASKLSPIWRFSVEGEAPKDIATKAYVVVANHESTADPFLLTYLPWDMRWVAKEELFKLPVLGKMMKYGGDIPLRRGEKGSVVEMLAECRRTLDHGLSIMMFPEGTRSKDGDLLPFKAGAFSLAIEAGVPILPLAISGTRDCRPKATERLFEYPFGPPMIRCFLRAVLPPPRSSLSEDAVAVFMAVEEEARIVDVRNGITLEAISARTLLGAHEIVAALKILGDAGMLRVEGPVDEVAPETVMPDSAPMTAMPITLPPETAVVMSELPETAMPRTALPSTKAIRHFDATVAGQAPALYQVELAHLPVDARVRAAREADLDFLDALTFDPALQVRDTLLEHRGLPERILARLVATYTPEQACIRARRPLPAATKAALSAAVRAHYHGAGAEERHRFRVATDGSALPLVTGIPFDVATTQRLVADTALSPPLVRALADFADDGPRRALGAPEPLPVPETRPRRRALTPLSSAVASQVLHPRLELERFDFGAGPRPSRRASDRSLGACLLCCEERVNPSVDIGPEGRTGARPEITHMPAGADRRLRDAQVNGRTRVPLEERRRRNRGGPAIVGGIDGDDRPRDARDAGGEGRRRIVEEIAFVGGPRLPLMEDAGRKIFPETDVTPRQVAEAGDEERADDVPQGEHSWLLGERHRGVVAGAGPKKIGAERLLRRRSHSKGVPAEAMADDRRLPASRFAPLKDRFQVGFAPLKEARLEAPQRPRRPRSADEAVVEVDDLVPLTCEKLGEFPVVTLGGPRRRCDDHTCPGGRGAGGWAVASGAEVVAVGGVHTKFFRHSEGRLSSRSLAARAMDKRAIGGHRRASGGLRHAAGR</sequence>
<dbReference type="PANTHER" id="PTHR10434">
    <property type="entry name" value="1-ACYL-SN-GLYCEROL-3-PHOSPHATE ACYLTRANSFERASE"/>
    <property type="match status" value="1"/>
</dbReference>
<keyword evidence="7" id="KW-0812">Transmembrane</keyword>
<comment type="domain">
    <text evidence="5">The HXXXXD motif is essential for acyltransferase activity and may constitute the binding site for the phosphate moiety of the glycerol-3-phosphate.</text>
</comment>
<dbReference type="InterPro" id="IPR004552">
    <property type="entry name" value="AGP_acyltrans"/>
</dbReference>
<keyword evidence="7" id="KW-1133">Transmembrane helix</keyword>
<dbReference type="NCBIfam" id="TIGR00530">
    <property type="entry name" value="AGP_acyltrn"/>
    <property type="match status" value="1"/>
</dbReference>
<reference evidence="9 10" key="1">
    <citation type="journal article" date="2023" name="Nucleic Acids Res.">
        <title>The hologenome of Daphnia magna reveals possible DNA methylation and microbiome-mediated evolution of the host genome.</title>
        <authorList>
            <person name="Chaturvedi A."/>
            <person name="Li X."/>
            <person name="Dhandapani V."/>
            <person name="Marshall H."/>
            <person name="Kissane S."/>
            <person name="Cuenca-Cambronero M."/>
            <person name="Asole G."/>
            <person name="Calvet F."/>
            <person name="Ruiz-Romero M."/>
            <person name="Marangio P."/>
            <person name="Guigo R."/>
            <person name="Rago D."/>
            <person name="Mirbahai L."/>
            <person name="Eastwood N."/>
            <person name="Colbourne J.K."/>
            <person name="Zhou J."/>
            <person name="Mallon E."/>
            <person name="Orsini L."/>
        </authorList>
    </citation>
    <scope>NUCLEOTIDE SEQUENCE [LARGE SCALE GENOMIC DNA]</scope>
    <source>
        <strain evidence="9">LRV0_1</strain>
    </source>
</reference>
<keyword evidence="10" id="KW-1185">Reference proteome</keyword>
<evidence type="ECO:0000256" key="5">
    <source>
        <dbReference type="RuleBase" id="RU361267"/>
    </source>
</evidence>
<feature type="region of interest" description="Disordered" evidence="6">
    <location>
        <begin position="676"/>
        <end position="695"/>
    </location>
</feature>
<dbReference type="Proteomes" id="UP001234178">
    <property type="component" value="Unassembled WGS sequence"/>
</dbReference>
<keyword evidence="5" id="KW-0594">Phospholipid biosynthesis</keyword>
<comment type="caution">
    <text evidence="9">The sequence shown here is derived from an EMBL/GenBank/DDBJ whole genome shotgun (WGS) entry which is preliminary data.</text>
</comment>
<feature type="domain" description="Phospholipid/glycerol acyltransferase" evidence="8">
    <location>
        <begin position="83"/>
        <end position="196"/>
    </location>
</feature>
<name>A0ABR0B950_9CRUS</name>
<keyword evidence="3 5" id="KW-0808">Transferase</keyword>
<evidence type="ECO:0000256" key="6">
    <source>
        <dbReference type="SAM" id="MobiDB-lite"/>
    </source>
</evidence>
<dbReference type="SMART" id="SM00563">
    <property type="entry name" value="PlsC"/>
    <property type="match status" value="1"/>
</dbReference>
<feature type="transmembrane region" description="Helical" evidence="7">
    <location>
        <begin position="12"/>
        <end position="32"/>
    </location>
</feature>
<organism evidence="9 10">
    <name type="scientific">Daphnia magna</name>
    <dbReference type="NCBI Taxonomy" id="35525"/>
    <lineage>
        <taxon>Eukaryota</taxon>
        <taxon>Metazoa</taxon>
        <taxon>Ecdysozoa</taxon>
        <taxon>Arthropoda</taxon>
        <taxon>Crustacea</taxon>
        <taxon>Branchiopoda</taxon>
        <taxon>Diplostraca</taxon>
        <taxon>Cladocera</taxon>
        <taxon>Anomopoda</taxon>
        <taxon>Daphniidae</taxon>
        <taxon>Daphnia</taxon>
    </lineage>
</organism>